<keyword evidence="2" id="KW-1185">Reference proteome</keyword>
<proteinExistence type="predicted"/>
<dbReference type="AlphaFoldDB" id="A0A1B0A3J5"/>
<dbReference type="VEuPathDB" id="VectorBase:GPAI033370"/>
<reference evidence="2" key="1">
    <citation type="submission" date="2014-03" db="EMBL/GenBank/DDBJ databases">
        <authorList>
            <person name="Aksoy S."/>
            <person name="Warren W."/>
            <person name="Wilson R.K."/>
        </authorList>
    </citation>
    <scope>NUCLEOTIDE SEQUENCE [LARGE SCALE GENOMIC DNA]</scope>
    <source>
        <strain evidence="2">IAEA</strain>
    </source>
</reference>
<evidence type="ECO:0000313" key="2">
    <source>
        <dbReference type="Proteomes" id="UP000092445"/>
    </source>
</evidence>
<dbReference type="Proteomes" id="UP000092445">
    <property type="component" value="Unassembled WGS sequence"/>
</dbReference>
<sequence length="228" mass="26148">MNLLSTENNTFFGNQKLVLLNLKDVGPPSSYIYCEFSMHHNSRNVSFYLMKNQKQSFVTRPTTLLQQQKCRRQTLRVRAFDINKLLTYKTSKRGQTGKPISRDLQILNTLLSLGNKCKQGNQTTCSTQNSVLDHFRSKETTMYKIYAQDNLVDAIRNTDNPNVSEIIPANVNWTAGLPEQMDIFTIAKIMLGVNIDISNGLVNRVMGFVTDVKWPLYARYRLCEKQVP</sequence>
<evidence type="ECO:0008006" key="3">
    <source>
        <dbReference type="Google" id="ProtNLM"/>
    </source>
</evidence>
<reference evidence="1" key="2">
    <citation type="submission" date="2020-05" db="UniProtKB">
        <authorList>
            <consortium name="EnsemblMetazoa"/>
        </authorList>
    </citation>
    <scope>IDENTIFICATION</scope>
    <source>
        <strain evidence="1">IAEA</strain>
    </source>
</reference>
<organism evidence="1 2">
    <name type="scientific">Glossina pallidipes</name>
    <name type="common">Tsetse fly</name>
    <dbReference type="NCBI Taxonomy" id="7398"/>
    <lineage>
        <taxon>Eukaryota</taxon>
        <taxon>Metazoa</taxon>
        <taxon>Ecdysozoa</taxon>
        <taxon>Arthropoda</taxon>
        <taxon>Hexapoda</taxon>
        <taxon>Insecta</taxon>
        <taxon>Pterygota</taxon>
        <taxon>Neoptera</taxon>
        <taxon>Endopterygota</taxon>
        <taxon>Diptera</taxon>
        <taxon>Brachycera</taxon>
        <taxon>Muscomorpha</taxon>
        <taxon>Hippoboscoidea</taxon>
        <taxon>Glossinidae</taxon>
        <taxon>Glossina</taxon>
    </lineage>
</organism>
<dbReference type="EnsemblMetazoa" id="GPAI033370-RA">
    <property type="protein sequence ID" value="GPAI033370-PA"/>
    <property type="gene ID" value="GPAI033370"/>
</dbReference>
<evidence type="ECO:0000313" key="1">
    <source>
        <dbReference type="EnsemblMetazoa" id="GPAI033370-PA"/>
    </source>
</evidence>
<name>A0A1B0A3J5_GLOPL</name>
<protein>
    <recommendedName>
        <fullName evidence="3">ATP-dependent DNA helicase</fullName>
    </recommendedName>
</protein>
<accession>A0A1B0A3J5</accession>